<dbReference type="PROSITE" id="PS51257">
    <property type="entry name" value="PROKAR_LIPOPROTEIN"/>
    <property type="match status" value="1"/>
</dbReference>
<comment type="caution">
    <text evidence="3">The sequence shown here is derived from an EMBL/GenBank/DDBJ whole genome shotgun (WGS) entry which is preliminary data.</text>
</comment>
<evidence type="ECO:0000256" key="1">
    <source>
        <dbReference type="SAM" id="MobiDB-lite"/>
    </source>
</evidence>
<dbReference type="RefSeq" id="WP_133436531.1">
    <property type="nucleotide sequence ID" value="NZ_JAUFSA010000001.1"/>
</dbReference>
<feature type="region of interest" description="Disordered" evidence="1">
    <location>
        <begin position="163"/>
        <end position="199"/>
    </location>
</feature>
<proteinExistence type="predicted"/>
<feature type="chain" id="PRO_5043195153" evidence="2">
    <location>
        <begin position="30"/>
        <end position="199"/>
    </location>
</feature>
<organism evidence="3 4">
    <name type="scientific">Mycobacterium paragordonae</name>
    <dbReference type="NCBI Taxonomy" id="1389713"/>
    <lineage>
        <taxon>Bacteria</taxon>
        <taxon>Bacillati</taxon>
        <taxon>Actinomycetota</taxon>
        <taxon>Actinomycetes</taxon>
        <taxon>Mycobacteriales</taxon>
        <taxon>Mycobacteriaceae</taxon>
        <taxon>Mycobacterium</taxon>
    </lineage>
</organism>
<feature type="compositionally biased region" description="Polar residues" evidence="1">
    <location>
        <begin position="169"/>
        <end position="187"/>
    </location>
</feature>
<dbReference type="AlphaFoldDB" id="A0A4R5WWF3"/>
<evidence type="ECO:0000313" key="4">
    <source>
        <dbReference type="Proteomes" id="UP001229081"/>
    </source>
</evidence>
<dbReference type="Proteomes" id="UP001229081">
    <property type="component" value="Unassembled WGS sequence"/>
</dbReference>
<dbReference type="EMBL" id="JAUFSA010000001">
    <property type="protein sequence ID" value="MDP7736325.1"/>
    <property type="molecule type" value="Genomic_DNA"/>
</dbReference>
<evidence type="ECO:0000256" key="2">
    <source>
        <dbReference type="SAM" id="SignalP"/>
    </source>
</evidence>
<name>A0A4R5WWF3_9MYCO</name>
<gene>
    <name evidence="3" type="ORF">QXL92_16405</name>
</gene>
<feature type="compositionally biased region" description="Low complexity" evidence="1">
    <location>
        <begin position="50"/>
        <end position="60"/>
    </location>
</feature>
<feature type="region of interest" description="Disordered" evidence="1">
    <location>
        <begin position="42"/>
        <end position="67"/>
    </location>
</feature>
<keyword evidence="2" id="KW-0732">Signal</keyword>
<protein>
    <submittedName>
        <fullName evidence="3">Uncharacterized protein</fullName>
    </submittedName>
</protein>
<accession>A0A4R5WWF3</accession>
<feature type="signal peptide" evidence="2">
    <location>
        <begin position="1"/>
        <end position="29"/>
    </location>
</feature>
<evidence type="ECO:0000313" key="3">
    <source>
        <dbReference type="EMBL" id="MDP7736325.1"/>
    </source>
</evidence>
<sequence length="199" mass="20879">MRGQPILANLMWANFFRAVGATLATLALAGCGSTPSKPTVAPFTIITGPSSTTTTTTTTSRDQTGAGLPPMKHFRIGGDSYGPVQDCHVADTAVTCTASWDRPYQADTYTGSFTGTLSGFTMTGTWTTHQTGHDANDPRCLWQTDTSVPTTFQFSLDGTVVDHSGPGQWRTTRSGSCTGQESGTSSAAEGGPTAWKVLD</sequence>
<reference evidence="3" key="1">
    <citation type="submission" date="2023-06" db="EMBL/GenBank/DDBJ databases">
        <title>Identification of two novel mycobacterium reveal diversities and complexities of Mycobacterium gordonae clade.</title>
        <authorList>
            <person name="Matsumoto Y."/>
            <person name="Nakamura S."/>
            <person name="Motooka D."/>
            <person name="Fukushima K."/>
        </authorList>
    </citation>
    <scope>NUCLEOTIDE SEQUENCE</scope>
    <source>
        <strain evidence="3">TY812</strain>
    </source>
</reference>